<accession>A0A401UNI7</accession>
<feature type="domain" description="Helicase HerA central" evidence="8">
    <location>
        <begin position="140"/>
        <end position="425"/>
    </location>
</feature>
<reference evidence="10 11" key="1">
    <citation type="submission" date="2018-11" db="EMBL/GenBank/DDBJ databases">
        <title>Genome sequencing and assembly of Clostridium tagluense strain A121.</title>
        <authorList>
            <person name="Murakami T."/>
            <person name="Segawa T."/>
            <person name="Shcherbakova V.A."/>
            <person name="Mori H."/>
            <person name="Yoshimura Y."/>
        </authorList>
    </citation>
    <scope>NUCLEOTIDE SEQUENCE [LARGE SCALE GENOMIC DNA]</scope>
    <source>
        <strain evidence="10 11">A121</strain>
    </source>
</reference>
<dbReference type="AlphaFoldDB" id="A0A401UNI7"/>
<keyword evidence="3" id="KW-0347">Helicase</keyword>
<sequence>MGCDNQTFIGKIKNVSGNKISVRLDERVKSMMPIIDGIVYRVGQIGSFIKIPLGYTHVFAIITQIGADAIPESLRLNHEQIEKEMDYGTRWLSAVLIGERVGTKFERGVLQIPSSDDDVHLVTKEDLSMIYGSEDGSKSITIGHISNSESLPAYVDIDKLVSRHCAVLGATGSGKSNAVSVILKEIALGDFKSARILLIDPHGEYNNIFKGYSKVFRVNAKEVGEEELNIPYWALPFNELMKIFPGELNDKKEDYFRQEILKRKISAAKYLEHIPREETITSDSPIPFSINQLWFDLDDFEKQTHEKSRQPESKMTLIKKGNAENLVSNEYPPASSGSGSPFINFQAQGIQGFLDGMRNRLVDQRYSFLFNPGEWTPEASLEGKIKKDLDKLIEGWIGHDKPITILDLSGIPSEMMMSIAGTLIKIVYDCLFWGQNLQVGGRQQPLLFVLEEAHNYLKSGENSVASRTVQAIAKEGRKYGVGLLLATQRASELDETVLSQCGTVVALRMTNNGDKSKVAGAIQQDLDNMISLLPSLRTGEAIISGEAVKIPCRIKFDKIPDAPKSSDPKVSVEWKKEKPSNEGYSKVISLWRSGRLSDNEKETNKEE</sequence>
<dbReference type="Pfam" id="PF01935">
    <property type="entry name" value="DUF87"/>
    <property type="match status" value="1"/>
</dbReference>
<organism evidence="10 11">
    <name type="scientific">Clostridium tagluense</name>
    <dbReference type="NCBI Taxonomy" id="360422"/>
    <lineage>
        <taxon>Bacteria</taxon>
        <taxon>Bacillati</taxon>
        <taxon>Bacillota</taxon>
        <taxon>Clostridia</taxon>
        <taxon>Eubacteriales</taxon>
        <taxon>Clostridiaceae</taxon>
        <taxon>Clostridium</taxon>
    </lineage>
</organism>
<protein>
    <submittedName>
        <fullName evidence="10">ATPase</fullName>
    </submittedName>
</protein>
<evidence type="ECO:0000256" key="3">
    <source>
        <dbReference type="ARBA" id="ARBA00022806"/>
    </source>
</evidence>
<evidence type="ECO:0000256" key="4">
    <source>
        <dbReference type="ARBA" id="ARBA00022840"/>
    </source>
</evidence>
<dbReference type="InterPro" id="IPR027417">
    <property type="entry name" value="P-loop_NTPase"/>
</dbReference>
<evidence type="ECO:0000256" key="1">
    <source>
        <dbReference type="ARBA" id="ARBA00022741"/>
    </source>
</evidence>
<evidence type="ECO:0000313" key="10">
    <source>
        <dbReference type="EMBL" id="GCD11087.1"/>
    </source>
</evidence>
<dbReference type="PANTHER" id="PTHR42957">
    <property type="entry name" value="HELICASE MJ1565-RELATED"/>
    <property type="match status" value="1"/>
</dbReference>
<keyword evidence="11" id="KW-1185">Reference proteome</keyword>
<keyword evidence="2" id="KW-0378">Hydrolase</keyword>
<dbReference type="OrthoDB" id="9806951at2"/>
<feature type="region of interest" description="Disordered" evidence="7">
    <location>
        <begin position="561"/>
        <end position="582"/>
    </location>
</feature>
<dbReference type="GO" id="GO:0004386">
    <property type="term" value="F:helicase activity"/>
    <property type="evidence" value="ECO:0007669"/>
    <property type="project" value="UniProtKB-KW"/>
</dbReference>
<dbReference type="InterPro" id="IPR002789">
    <property type="entry name" value="HerA_central"/>
</dbReference>
<dbReference type="GO" id="GO:0005524">
    <property type="term" value="F:ATP binding"/>
    <property type="evidence" value="ECO:0007669"/>
    <property type="project" value="UniProtKB-KW"/>
</dbReference>
<dbReference type="GO" id="GO:0016787">
    <property type="term" value="F:hydrolase activity"/>
    <property type="evidence" value="ECO:0007669"/>
    <property type="project" value="UniProtKB-KW"/>
</dbReference>
<keyword evidence="6" id="KW-0413">Isomerase</keyword>
<dbReference type="CDD" id="cd01127">
    <property type="entry name" value="TrwB_TraG_TraD_VirD4"/>
    <property type="match status" value="1"/>
</dbReference>
<keyword evidence="5" id="KW-0238">DNA-binding</keyword>
<evidence type="ECO:0000259" key="9">
    <source>
        <dbReference type="Pfam" id="PF05872"/>
    </source>
</evidence>
<evidence type="ECO:0000259" key="8">
    <source>
        <dbReference type="Pfam" id="PF01935"/>
    </source>
</evidence>
<evidence type="ECO:0000313" key="11">
    <source>
        <dbReference type="Proteomes" id="UP000287872"/>
    </source>
</evidence>
<dbReference type="Gene3D" id="3.40.50.300">
    <property type="entry name" value="P-loop containing nucleotide triphosphate hydrolases"/>
    <property type="match status" value="2"/>
</dbReference>
<dbReference type="PANTHER" id="PTHR42957:SF1">
    <property type="entry name" value="HELICASE MJ1565-RELATED"/>
    <property type="match status" value="1"/>
</dbReference>
<dbReference type="Proteomes" id="UP000287872">
    <property type="component" value="Unassembled WGS sequence"/>
</dbReference>
<evidence type="ECO:0000256" key="5">
    <source>
        <dbReference type="ARBA" id="ARBA00023125"/>
    </source>
</evidence>
<feature type="compositionally biased region" description="Basic and acidic residues" evidence="7">
    <location>
        <begin position="561"/>
        <end position="580"/>
    </location>
</feature>
<dbReference type="InterPro" id="IPR033186">
    <property type="entry name" value="HerA_C"/>
</dbReference>
<name>A0A401UNI7_9CLOT</name>
<keyword evidence="1" id="KW-0547">Nucleotide-binding</keyword>
<dbReference type="GO" id="GO:0003677">
    <property type="term" value="F:DNA binding"/>
    <property type="evidence" value="ECO:0007669"/>
    <property type="project" value="UniProtKB-KW"/>
</dbReference>
<dbReference type="Pfam" id="PF05872">
    <property type="entry name" value="HerA_C"/>
    <property type="match status" value="1"/>
</dbReference>
<dbReference type="EMBL" id="BHYK01000014">
    <property type="protein sequence ID" value="GCD11087.1"/>
    <property type="molecule type" value="Genomic_DNA"/>
</dbReference>
<evidence type="ECO:0000256" key="2">
    <source>
        <dbReference type="ARBA" id="ARBA00022801"/>
    </source>
</evidence>
<proteinExistence type="predicted"/>
<gene>
    <name evidence="10" type="ORF">Ctaglu_27100</name>
</gene>
<dbReference type="InterPro" id="IPR008571">
    <property type="entry name" value="HerA-like"/>
</dbReference>
<comment type="caution">
    <text evidence="10">The sequence shown here is derived from an EMBL/GenBank/DDBJ whole genome shotgun (WGS) entry which is preliminary data.</text>
</comment>
<dbReference type="SUPFAM" id="SSF52540">
    <property type="entry name" value="P-loop containing nucleoside triphosphate hydrolases"/>
    <property type="match status" value="1"/>
</dbReference>
<evidence type="ECO:0000256" key="7">
    <source>
        <dbReference type="SAM" id="MobiDB-lite"/>
    </source>
</evidence>
<dbReference type="RefSeq" id="WP_125002572.1">
    <property type="nucleotide sequence ID" value="NZ_BHYK01000014.1"/>
</dbReference>
<evidence type="ECO:0000256" key="6">
    <source>
        <dbReference type="ARBA" id="ARBA00023235"/>
    </source>
</evidence>
<keyword evidence="4" id="KW-0067">ATP-binding</keyword>
<feature type="domain" description="Helicase HerA-like C-terminal" evidence="9">
    <location>
        <begin position="439"/>
        <end position="545"/>
    </location>
</feature>